<reference evidence="4 5" key="1">
    <citation type="submission" date="2023-07" db="EMBL/GenBank/DDBJ databases">
        <title>Micromonospora profundi TRM 95458 converts glycerol to a new osmotic compound.</title>
        <authorList>
            <person name="Lu D."/>
        </authorList>
    </citation>
    <scope>NUCLEOTIDE SEQUENCE [LARGE SCALE GENOMIC DNA]</scope>
    <source>
        <strain evidence="4 5">TRM95458</strain>
    </source>
</reference>
<evidence type="ECO:0000256" key="1">
    <source>
        <dbReference type="SAM" id="MobiDB-lite"/>
    </source>
</evidence>
<dbReference type="PROSITE" id="PS51173">
    <property type="entry name" value="CBM2"/>
    <property type="match status" value="1"/>
</dbReference>
<dbReference type="InterPro" id="IPR001919">
    <property type="entry name" value="CBD2"/>
</dbReference>
<dbReference type="AlphaFoldDB" id="A0AAJ6HT54"/>
<dbReference type="InterPro" id="IPR013783">
    <property type="entry name" value="Ig-like_fold"/>
</dbReference>
<dbReference type="GO" id="GO:0005975">
    <property type="term" value="P:carbohydrate metabolic process"/>
    <property type="evidence" value="ECO:0007669"/>
    <property type="project" value="InterPro"/>
</dbReference>
<dbReference type="Proteomes" id="UP001235874">
    <property type="component" value="Chromosome"/>
</dbReference>
<feature type="compositionally biased region" description="Low complexity" evidence="1">
    <location>
        <begin position="135"/>
        <end position="171"/>
    </location>
</feature>
<accession>A0AAJ6HT54</accession>
<evidence type="ECO:0000256" key="2">
    <source>
        <dbReference type="SAM" id="SignalP"/>
    </source>
</evidence>
<feature type="signal peptide" evidence="2">
    <location>
        <begin position="1"/>
        <end position="28"/>
    </location>
</feature>
<dbReference type="GO" id="GO:0004553">
    <property type="term" value="F:hydrolase activity, hydrolyzing O-glycosyl compounds"/>
    <property type="evidence" value="ECO:0007669"/>
    <property type="project" value="InterPro"/>
</dbReference>
<gene>
    <name evidence="4" type="ORF">Q3V37_00785</name>
</gene>
<dbReference type="RefSeq" id="WP_306272579.1">
    <property type="nucleotide sequence ID" value="NZ_CP130472.1"/>
</dbReference>
<dbReference type="SUPFAM" id="SSF49384">
    <property type="entry name" value="Carbohydrate-binding domain"/>
    <property type="match status" value="1"/>
</dbReference>
<feature type="domain" description="CBM2" evidence="3">
    <location>
        <begin position="25"/>
        <end position="134"/>
    </location>
</feature>
<dbReference type="KEGG" id="mprn:Q3V37_00785"/>
<dbReference type="EMBL" id="CP130472">
    <property type="protein sequence ID" value="WLS45862.1"/>
    <property type="molecule type" value="Genomic_DNA"/>
</dbReference>
<feature type="region of interest" description="Disordered" evidence="1">
    <location>
        <begin position="135"/>
        <end position="184"/>
    </location>
</feature>
<keyword evidence="5" id="KW-1185">Reference proteome</keyword>
<protein>
    <submittedName>
        <fullName evidence="4">Ig-like domain-containing protein</fullName>
    </submittedName>
</protein>
<dbReference type="InterPro" id="IPR012291">
    <property type="entry name" value="CBM2_carb-bd_dom_sf"/>
</dbReference>
<evidence type="ECO:0000313" key="5">
    <source>
        <dbReference type="Proteomes" id="UP001235874"/>
    </source>
</evidence>
<dbReference type="Pfam" id="PF17957">
    <property type="entry name" value="Big_7"/>
    <property type="match status" value="1"/>
</dbReference>
<dbReference type="InterPro" id="IPR008965">
    <property type="entry name" value="CBM2/CBM3_carb-bd_dom_sf"/>
</dbReference>
<keyword evidence="2" id="KW-0732">Signal</keyword>
<evidence type="ECO:0000313" key="4">
    <source>
        <dbReference type="EMBL" id="WLS45862.1"/>
    </source>
</evidence>
<name>A0AAJ6HT54_9ACTN</name>
<dbReference type="GO" id="GO:0030247">
    <property type="term" value="F:polysaccharide binding"/>
    <property type="evidence" value="ECO:0007669"/>
    <property type="project" value="UniProtKB-UniRule"/>
</dbReference>
<dbReference type="Gene3D" id="2.60.40.10">
    <property type="entry name" value="Immunoglobulins"/>
    <property type="match status" value="1"/>
</dbReference>
<evidence type="ECO:0000259" key="3">
    <source>
        <dbReference type="PROSITE" id="PS51173"/>
    </source>
</evidence>
<organism evidence="4 5">
    <name type="scientific">Micromonospora profundi</name>
    <dbReference type="NCBI Taxonomy" id="1420889"/>
    <lineage>
        <taxon>Bacteria</taxon>
        <taxon>Bacillati</taxon>
        <taxon>Actinomycetota</taxon>
        <taxon>Actinomycetes</taxon>
        <taxon>Micromonosporales</taxon>
        <taxon>Micromonosporaceae</taxon>
        <taxon>Micromonospora</taxon>
    </lineage>
</organism>
<dbReference type="PROSITE" id="PS51257">
    <property type="entry name" value="PROKAR_LIPOPROTEIN"/>
    <property type="match status" value="1"/>
</dbReference>
<proteinExistence type="predicted"/>
<feature type="chain" id="PRO_5042484563" evidence="2">
    <location>
        <begin position="29"/>
        <end position="548"/>
    </location>
</feature>
<sequence length="548" mass="58104">MRNRIVYSAIAALAAASAALAVVPPASAAGGCAVQMQSDYQYQSMLRGDITVVSVGRSLSDWTLRFQVRYPSEQVKHVDGVRWEQRGDQVTLRSLPGSVLPADRRISFEYVMTYGVKRSGPVTFTLNGVTCGTTLPPSSTPAPTVSATPAPTVSATPNPTTSPAPSQSASPGPDPNRPVVRITRPENGDHFFAPATINVEAVATAAPGRRITRVEFFGTGNTSEPVPLGIDTTAPYTAQWRDVPAGGYNLFAWAYDDQGAKQAATAPFVRVLTPGQERQAPYVSVVGNRLWGISPVVDAVAPRPLAPLARTGAESRCVNGVGIWDGPVDANAVAGLVARGFRAAYISLNEACWLGLSYVDPRYGGEPYRQEVVAYTHRLIAAGITPIVALTWSHGRYIGPGATCRDERAVCAKPMPDATHAIDFWQSVGQTLGTEAVVYDLFTAPYPDRAIGNPALAWTCWREGDLACSALGYPAVGMRLLLAAVRTGSAGVLLASGLDGGNDLSRWAAYRPEDPVHNVAAAWRPTTPGDCRPPVLTQVPVVVTAACR</sequence>
<dbReference type="Gene3D" id="2.60.40.290">
    <property type="match status" value="1"/>
</dbReference>